<sequence length="71" mass="8289">MSNRSQAKKFVSALNRIAEQTYNNLFDYQQLRQIAKELQIQVSDFEGFVNSLNDQGYLLKKGPKVYQLQTM</sequence>
<organism evidence="2 3">
    <name type="scientific">Staurois parvus</name>
    <dbReference type="NCBI Taxonomy" id="386267"/>
    <lineage>
        <taxon>Eukaryota</taxon>
        <taxon>Metazoa</taxon>
        <taxon>Chordata</taxon>
        <taxon>Craniata</taxon>
        <taxon>Vertebrata</taxon>
        <taxon>Euteleostomi</taxon>
        <taxon>Amphibia</taxon>
        <taxon>Batrachia</taxon>
        <taxon>Anura</taxon>
        <taxon>Neobatrachia</taxon>
        <taxon>Ranoidea</taxon>
        <taxon>Ranidae</taxon>
        <taxon>Staurois</taxon>
    </lineage>
</organism>
<evidence type="ECO:0000313" key="3">
    <source>
        <dbReference type="Proteomes" id="UP001162483"/>
    </source>
</evidence>
<dbReference type="Pfam" id="PF25051">
    <property type="entry name" value="WHD_MCM8"/>
    <property type="match status" value="1"/>
</dbReference>
<dbReference type="InterPro" id="IPR056875">
    <property type="entry name" value="MCM8/REC_WHD"/>
</dbReference>
<dbReference type="Proteomes" id="UP001162483">
    <property type="component" value="Unassembled WGS sequence"/>
</dbReference>
<proteinExistence type="predicted"/>
<keyword evidence="3" id="KW-1185">Reference proteome</keyword>
<reference evidence="2" key="1">
    <citation type="submission" date="2023-05" db="EMBL/GenBank/DDBJ databases">
        <authorList>
            <person name="Stuckert A."/>
        </authorList>
    </citation>
    <scope>NUCLEOTIDE SEQUENCE</scope>
</reference>
<protein>
    <recommendedName>
        <fullName evidence="1">MCM8/REC winged helix domain-containing protein</fullName>
    </recommendedName>
</protein>
<feature type="domain" description="MCM8/REC winged helix" evidence="1">
    <location>
        <begin position="1"/>
        <end position="70"/>
    </location>
</feature>
<dbReference type="CDD" id="cd22247">
    <property type="entry name" value="MCM8_WHD"/>
    <property type="match status" value="1"/>
</dbReference>
<name>A0ABN9F6A2_9NEOB</name>
<gene>
    <name evidence="2" type="ORF">SPARVUS_LOCUS11389750</name>
</gene>
<dbReference type="EMBL" id="CATNWA010016428">
    <property type="protein sequence ID" value="CAI9592571.1"/>
    <property type="molecule type" value="Genomic_DNA"/>
</dbReference>
<evidence type="ECO:0000259" key="1">
    <source>
        <dbReference type="Pfam" id="PF25051"/>
    </source>
</evidence>
<comment type="caution">
    <text evidence="2">The sequence shown here is derived from an EMBL/GenBank/DDBJ whole genome shotgun (WGS) entry which is preliminary data.</text>
</comment>
<evidence type="ECO:0000313" key="2">
    <source>
        <dbReference type="EMBL" id="CAI9592571.1"/>
    </source>
</evidence>
<accession>A0ABN9F6A2</accession>